<dbReference type="SUPFAM" id="SSF52980">
    <property type="entry name" value="Restriction endonuclease-like"/>
    <property type="match status" value="1"/>
</dbReference>
<dbReference type="InterPro" id="IPR011604">
    <property type="entry name" value="PDDEXK-like_dom_sf"/>
</dbReference>
<evidence type="ECO:0000256" key="3">
    <source>
        <dbReference type="ARBA" id="ARBA00022801"/>
    </source>
</evidence>
<dbReference type="Pfam" id="PF09588">
    <property type="entry name" value="YqaJ"/>
    <property type="match status" value="1"/>
</dbReference>
<evidence type="ECO:0000259" key="4">
    <source>
        <dbReference type="PROSITE" id="PS50600"/>
    </source>
</evidence>
<comment type="caution">
    <text evidence="5">The sequence shown here is derived from an EMBL/GenBank/DDBJ whole genome shotgun (WGS) entry which is preliminary data.</text>
</comment>
<dbReference type="GO" id="GO:0006508">
    <property type="term" value="P:proteolysis"/>
    <property type="evidence" value="ECO:0007669"/>
    <property type="project" value="UniProtKB-KW"/>
</dbReference>
<dbReference type="PROSITE" id="PS50600">
    <property type="entry name" value="ULP_PROTEASE"/>
    <property type="match status" value="1"/>
</dbReference>
<dbReference type="SUPFAM" id="SSF54001">
    <property type="entry name" value="Cysteine proteinases"/>
    <property type="match status" value="1"/>
</dbReference>
<dbReference type="PANTHER" id="PTHR46609:SF8">
    <property type="entry name" value="YQAJ VIRAL RECOMBINASE DOMAIN-CONTAINING PROTEIN"/>
    <property type="match status" value="1"/>
</dbReference>
<dbReference type="InterPro" id="IPR003653">
    <property type="entry name" value="Peptidase_C48_C"/>
</dbReference>
<dbReference type="InterPro" id="IPR011335">
    <property type="entry name" value="Restrct_endonuc-II-like"/>
</dbReference>
<dbReference type="GO" id="GO:0006281">
    <property type="term" value="P:DNA repair"/>
    <property type="evidence" value="ECO:0007669"/>
    <property type="project" value="UniProtKB-ARBA"/>
</dbReference>
<proteinExistence type="inferred from homology"/>
<dbReference type="InterPro" id="IPR019080">
    <property type="entry name" value="YqaJ_viral_recombinase"/>
</dbReference>
<dbReference type="InterPro" id="IPR038765">
    <property type="entry name" value="Papain-like_cys_pep_sf"/>
</dbReference>
<comment type="similarity">
    <text evidence="1">Belongs to the peptidase C48 family.</text>
</comment>
<dbReference type="Proteomes" id="UP001329430">
    <property type="component" value="Chromosome 6"/>
</dbReference>
<dbReference type="Pfam" id="PF02902">
    <property type="entry name" value="Peptidase_C48"/>
    <property type="match status" value="1"/>
</dbReference>
<dbReference type="InterPro" id="IPR051703">
    <property type="entry name" value="NF-kappa-B_Signaling_Reg"/>
</dbReference>
<reference evidence="5 6" key="1">
    <citation type="journal article" date="2024" name="Insects">
        <title>An Improved Chromosome-Level Genome Assembly of the Firefly Pyrocoelia pectoralis.</title>
        <authorList>
            <person name="Fu X."/>
            <person name="Meyer-Rochow V.B."/>
            <person name="Ballantyne L."/>
            <person name="Zhu X."/>
        </authorList>
    </citation>
    <scope>NUCLEOTIDE SEQUENCE [LARGE SCALE GENOMIC DNA]</scope>
    <source>
        <strain evidence="5">XCY_ONT2</strain>
    </source>
</reference>
<dbReference type="AlphaFoldDB" id="A0AAN7ZKJ7"/>
<keyword evidence="6" id="KW-1185">Reference proteome</keyword>
<keyword evidence="2" id="KW-0645">Protease</keyword>
<dbReference type="CDD" id="cd22343">
    <property type="entry name" value="PDDEXK_lambda_exonuclease-like"/>
    <property type="match status" value="1"/>
</dbReference>
<evidence type="ECO:0000256" key="1">
    <source>
        <dbReference type="ARBA" id="ARBA00005234"/>
    </source>
</evidence>
<accession>A0AAN7ZKJ7</accession>
<sequence>MSKAVNNICEILFLYKKCLKRSPQIVLFAKCAHTNCKRFKIKIFINTRKVDVFTNSINFYHKKMLTGYLRGITRSLAKEDLLRKKPIIYKRETVLKNSETFALTTKNLKYIKSDSTIRKARSEKLAQFDRDKNDILDIIKLQSDYKHFFKEISFPFRAIFFSLEQVSVLKQIFDASNYSTLIHFDATGSVARHPCKEKKRVLFYAGVVSVNKSHRIFPVMSMLSASHNVGAIYKLFYDFRYFCEENNKWPLFDGIVSDFSLAIIHAAVRAFCNLTLTEYLTVCMNLCENKKHSKNILTMHLCCAHFFKMVCKDIDKLCTNVSTATYLKEFLALAINIDSLQQLDVWFQHISIVLLSPNHNTAVEESIAELSKMTETKFSTEKMINLNALNDLALDKTDLHTLYGSSPFYKRYNNILNRVKESINTTSEGKLNRFSNASLLHIILKKYLPFAPLWTQLMNQYSSTTTVKERISNAIVENYFGNLKYLTLEGSKNLKCSRFIRQHRLEVESVCKEVRLGVDKTCLTHRKRSSQHSQQSQFDENEKSCKESWKKKRKIPYSHFNAKYLGNLKIKKHPELSPEACTNVKLTPSNCSNNDRLYELCSSKLNQLMDCNIKQIEEDTVLQRQSEIWRNERKKRITASWFGKICKSKASTKFNIVKQIKSNNVPLTCPMRHGNKNEGIARELYCQQKDVSCITTGLVIHPKYPFIAGSPDGLIGDSGLIEIKCPFTIRDKNPNEIDLPFLINGKIRITSDYYYQIQGLLEITDRAWCDLVIFTFSGLKIVHIERNQQFWTKVIIPNLKEFYFFYFLVFEVCVNNNTPIPTDTKWRPINDLHFFNNGLVNDPSYYKPVLGRIKTGSDRNRSFRNKNYIIGCFSDIVCPVSELYIEDFVTLNPKELLSSFIIDIYLQLLIRENKNREKYKIMSVEIATHIFCGNISALNIVDTDFVYIYPINENNIHYILIVVDPSTNEFIYLDPLDRGNAQSYKQNQYFNKFFNLMRNNSSNKLWKIKHLPHIYQEDSFNCCILILYYFRQLMVGESLDSKINANKLRTEIQNHLLSECLNVHDLCLYCNRNVLNNEIYTCTACNRKIHVQCLTNIDEFTNRLCELCRQY</sequence>
<dbReference type="Gene3D" id="3.90.320.10">
    <property type="match status" value="1"/>
</dbReference>
<organism evidence="5 6">
    <name type="scientific">Pyrocoelia pectoralis</name>
    <dbReference type="NCBI Taxonomy" id="417401"/>
    <lineage>
        <taxon>Eukaryota</taxon>
        <taxon>Metazoa</taxon>
        <taxon>Ecdysozoa</taxon>
        <taxon>Arthropoda</taxon>
        <taxon>Hexapoda</taxon>
        <taxon>Insecta</taxon>
        <taxon>Pterygota</taxon>
        <taxon>Neoptera</taxon>
        <taxon>Endopterygota</taxon>
        <taxon>Coleoptera</taxon>
        <taxon>Polyphaga</taxon>
        <taxon>Elateriformia</taxon>
        <taxon>Elateroidea</taxon>
        <taxon>Lampyridae</taxon>
        <taxon>Lampyrinae</taxon>
        <taxon>Pyrocoelia</taxon>
    </lineage>
</organism>
<evidence type="ECO:0000256" key="2">
    <source>
        <dbReference type="ARBA" id="ARBA00022670"/>
    </source>
</evidence>
<name>A0AAN7ZKJ7_9COLE</name>
<feature type="domain" description="Ubiquitin-like protease family profile" evidence="4">
    <location>
        <begin position="881"/>
        <end position="1033"/>
    </location>
</feature>
<gene>
    <name evidence="5" type="ORF">RI129_008925</name>
</gene>
<dbReference type="PANTHER" id="PTHR46609">
    <property type="entry name" value="EXONUCLEASE, PHAGE-TYPE/RECB, C-TERMINAL DOMAIN-CONTAINING PROTEIN"/>
    <property type="match status" value="1"/>
</dbReference>
<dbReference type="Gene3D" id="3.40.395.10">
    <property type="entry name" value="Adenoviral Proteinase, Chain A"/>
    <property type="match status" value="1"/>
</dbReference>
<protein>
    <recommendedName>
        <fullName evidence="4">Ubiquitin-like protease family profile domain-containing protein</fullName>
    </recommendedName>
</protein>
<evidence type="ECO:0000313" key="6">
    <source>
        <dbReference type="Proteomes" id="UP001329430"/>
    </source>
</evidence>
<dbReference type="GO" id="GO:0008234">
    <property type="term" value="F:cysteine-type peptidase activity"/>
    <property type="evidence" value="ECO:0007669"/>
    <property type="project" value="InterPro"/>
</dbReference>
<dbReference type="EMBL" id="JAVRBK010000006">
    <property type="protein sequence ID" value="KAK5642758.1"/>
    <property type="molecule type" value="Genomic_DNA"/>
</dbReference>
<keyword evidence="3" id="KW-0378">Hydrolase</keyword>
<evidence type="ECO:0000313" key="5">
    <source>
        <dbReference type="EMBL" id="KAK5642758.1"/>
    </source>
</evidence>